<evidence type="ECO:0000313" key="3">
    <source>
        <dbReference type="Proteomes" id="UP000198963"/>
    </source>
</evidence>
<dbReference type="RefSeq" id="WP_092443042.1">
    <property type="nucleotide sequence ID" value="NZ_LT629774.1"/>
</dbReference>
<dbReference type="Proteomes" id="UP000198963">
    <property type="component" value="Chromosome I"/>
</dbReference>
<reference evidence="2 3" key="1">
    <citation type="submission" date="2016-10" db="EMBL/GenBank/DDBJ databases">
        <authorList>
            <person name="Varghese N."/>
            <person name="Submissions S."/>
        </authorList>
    </citation>
    <scope>NUCLEOTIDE SEQUENCE [LARGE SCALE GENOMIC DNA]</scope>
    <source>
        <strain evidence="2 3">RHA_55</strain>
    </source>
</reference>
<dbReference type="Gene3D" id="2.40.128.410">
    <property type="match status" value="1"/>
</dbReference>
<dbReference type="STRING" id="1249933.SAMN04489797_0013"/>
<organism evidence="2 3">
    <name type="scientific">Winogradskyella sediminis</name>
    <dbReference type="NCBI Taxonomy" id="1382466"/>
    <lineage>
        <taxon>Bacteria</taxon>
        <taxon>Pseudomonadati</taxon>
        <taxon>Bacteroidota</taxon>
        <taxon>Flavobacteriia</taxon>
        <taxon>Flavobacteriales</taxon>
        <taxon>Flavobacteriaceae</taxon>
        <taxon>Winogradskyella</taxon>
    </lineage>
</organism>
<keyword evidence="3" id="KW-1185">Reference proteome</keyword>
<feature type="chain" id="PRO_5009253658" description="DUF4251 domain-containing protein" evidence="1">
    <location>
        <begin position="22"/>
        <end position="153"/>
    </location>
</feature>
<feature type="signal peptide" evidence="1">
    <location>
        <begin position="1"/>
        <end position="21"/>
    </location>
</feature>
<protein>
    <recommendedName>
        <fullName evidence="4">DUF4251 domain-containing protein</fullName>
    </recommendedName>
</protein>
<evidence type="ECO:0008006" key="4">
    <source>
        <dbReference type="Google" id="ProtNLM"/>
    </source>
</evidence>
<dbReference type="AlphaFoldDB" id="A0A1H1LME9"/>
<evidence type="ECO:0000313" key="2">
    <source>
        <dbReference type="EMBL" id="SDR75225.1"/>
    </source>
</evidence>
<evidence type="ECO:0000256" key="1">
    <source>
        <dbReference type="SAM" id="SignalP"/>
    </source>
</evidence>
<proteinExistence type="predicted"/>
<dbReference type="EMBL" id="LT629774">
    <property type="protein sequence ID" value="SDR75225.1"/>
    <property type="molecule type" value="Genomic_DNA"/>
</dbReference>
<accession>A0A1H1LME9</accession>
<name>A0A1H1LME9_9FLAO</name>
<keyword evidence="1" id="KW-0732">Signal</keyword>
<gene>
    <name evidence="2" type="ORF">SAMN04489797_0013</name>
</gene>
<sequence>MKKIILLIVLFSFSVPTLITAQSKTSQKELFANTYHNSKDAVKSQHYQFVADVIHNSQEREVLNGEHNQFKVYKLQVVGQLHDFSKHKVVHVIKDDQSKIDTSFNDETQLISIDILTTDYDIKIEIKPNGKAFLTLNGHDGSKLSYTGRINKL</sequence>